<dbReference type="AlphaFoldDB" id="A0A5C5Z3B7"/>
<evidence type="ECO:0000313" key="1">
    <source>
        <dbReference type="EMBL" id="TWT81774.1"/>
    </source>
</evidence>
<sequence>MNQRHASTVLDESFLSVRAKILEIGAALDRVDRALEDGPPLDEDLRIRRDKIDDAIRLLLSERPDRAERIQLLFSRKYAPGWRTDMAIDS</sequence>
<gene>
    <name evidence="1" type="ORF">CA13_32270</name>
</gene>
<dbReference type="RefSeq" id="WP_146397883.1">
    <property type="nucleotide sequence ID" value="NZ_SJPJ01000001.1"/>
</dbReference>
<dbReference type="EMBL" id="SJPJ01000001">
    <property type="protein sequence ID" value="TWT81774.1"/>
    <property type="molecule type" value="Genomic_DNA"/>
</dbReference>
<name>A0A5C5Z3B7_9BACT</name>
<protein>
    <submittedName>
        <fullName evidence="1">Uncharacterized protein</fullName>
    </submittedName>
</protein>
<evidence type="ECO:0000313" key="2">
    <source>
        <dbReference type="Proteomes" id="UP000315010"/>
    </source>
</evidence>
<dbReference type="OrthoDB" id="287432at2"/>
<dbReference type="Proteomes" id="UP000315010">
    <property type="component" value="Unassembled WGS sequence"/>
</dbReference>
<organism evidence="1 2">
    <name type="scientific">Novipirellula herctigrandis</name>
    <dbReference type="NCBI Taxonomy" id="2527986"/>
    <lineage>
        <taxon>Bacteria</taxon>
        <taxon>Pseudomonadati</taxon>
        <taxon>Planctomycetota</taxon>
        <taxon>Planctomycetia</taxon>
        <taxon>Pirellulales</taxon>
        <taxon>Pirellulaceae</taxon>
        <taxon>Novipirellula</taxon>
    </lineage>
</organism>
<comment type="caution">
    <text evidence="1">The sequence shown here is derived from an EMBL/GenBank/DDBJ whole genome shotgun (WGS) entry which is preliminary data.</text>
</comment>
<reference evidence="1 2" key="1">
    <citation type="submission" date="2019-02" db="EMBL/GenBank/DDBJ databases">
        <title>Deep-cultivation of Planctomycetes and their phenomic and genomic characterization uncovers novel biology.</title>
        <authorList>
            <person name="Wiegand S."/>
            <person name="Jogler M."/>
            <person name="Boedeker C."/>
            <person name="Pinto D."/>
            <person name="Vollmers J."/>
            <person name="Rivas-Marin E."/>
            <person name="Kohn T."/>
            <person name="Peeters S.H."/>
            <person name="Heuer A."/>
            <person name="Rast P."/>
            <person name="Oberbeckmann S."/>
            <person name="Bunk B."/>
            <person name="Jeske O."/>
            <person name="Meyerdierks A."/>
            <person name="Storesund J.E."/>
            <person name="Kallscheuer N."/>
            <person name="Luecker S."/>
            <person name="Lage O.M."/>
            <person name="Pohl T."/>
            <person name="Merkel B.J."/>
            <person name="Hornburger P."/>
            <person name="Mueller R.-W."/>
            <person name="Bruemmer F."/>
            <person name="Labrenz M."/>
            <person name="Spormann A.M."/>
            <person name="Op Den Camp H."/>
            <person name="Overmann J."/>
            <person name="Amann R."/>
            <person name="Jetten M.S.M."/>
            <person name="Mascher T."/>
            <person name="Medema M.H."/>
            <person name="Devos D.P."/>
            <person name="Kaster A.-K."/>
            <person name="Ovreas L."/>
            <person name="Rohde M."/>
            <person name="Galperin M.Y."/>
            <person name="Jogler C."/>
        </authorList>
    </citation>
    <scope>NUCLEOTIDE SEQUENCE [LARGE SCALE GENOMIC DNA]</scope>
    <source>
        <strain evidence="1 2">CA13</strain>
    </source>
</reference>
<proteinExistence type="predicted"/>
<keyword evidence="2" id="KW-1185">Reference proteome</keyword>
<accession>A0A5C5Z3B7</accession>